<proteinExistence type="predicted"/>
<dbReference type="SMART" id="SM00060">
    <property type="entry name" value="FN3"/>
    <property type="match status" value="2"/>
</dbReference>
<dbReference type="InterPro" id="IPR036116">
    <property type="entry name" value="FN3_sf"/>
</dbReference>
<evidence type="ECO:0000259" key="2">
    <source>
        <dbReference type="PROSITE" id="PS50853"/>
    </source>
</evidence>
<reference evidence="3" key="1">
    <citation type="submission" date="2018-05" db="EMBL/GenBank/DDBJ databases">
        <authorList>
            <person name="Lanie J.A."/>
            <person name="Ng W.-L."/>
            <person name="Kazmierczak K.M."/>
            <person name="Andrzejewski T.M."/>
            <person name="Davidsen T.M."/>
            <person name="Wayne K.J."/>
            <person name="Tettelin H."/>
            <person name="Glass J.I."/>
            <person name="Rusch D."/>
            <person name="Podicherti R."/>
            <person name="Tsui H.-C.T."/>
            <person name="Winkler M.E."/>
        </authorList>
    </citation>
    <scope>NUCLEOTIDE SEQUENCE</scope>
</reference>
<feature type="compositionally biased region" description="Polar residues" evidence="1">
    <location>
        <begin position="363"/>
        <end position="374"/>
    </location>
</feature>
<dbReference type="PROSITE" id="PS50853">
    <property type="entry name" value="FN3"/>
    <property type="match status" value="1"/>
</dbReference>
<feature type="region of interest" description="Disordered" evidence="1">
    <location>
        <begin position="352"/>
        <end position="374"/>
    </location>
</feature>
<organism evidence="3">
    <name type="scientific">marine metagenome</name>
    <dbReference type="NCBI Taxonomy" id="408172"/>
    <lineage>
        <taxon>unclassified sequences</taxon>
        <taxon>metagenomes</taxon>
        <taxon>ecological metagenomes</taxon>
    </lineage>
</organism>
<name>A0A382K4F6_9ZZZZ</name>
<dbReference type="SUPFAM" id="SSF49265">
    <property type="entry name" value="Fibronectin type III"/>
    <property type="match status" value="1"/>
</dbReference>
<dbReference type="CDD" id="cd00063">
    <property type="entry name" value="FN3"/>
    <property type="match status" value="1"/>
</dbReference>
<dbReference type="InterPro" id="IPR003961">
    <property type="entry name" value="FN3_dom"/>
</dbReference>
<dbReference type="GO" id="GO:0000272">
    <property type="term" value="P:polysaccharide catabolic process"/>
    <property type="evidence" value="ECO:0007669"/>
    <property type="project" value="InterPro"/>
</dbReference>
<dbReference type="Pfam" id="PF00963">
    <property type="entry name" value="Cohesin"/>
    <property type="match status" value="1"/>
</dbReference>
<dbReference type="InterPro" id="IPR008965">
    <property type="entry name" value="CBM2/CBM3_carb-bd_dom_sf"/>
</dbReference>
<dbReference type="GO" id="GO:0030246">
    <property type="term" value="F:carbohydrate binding"/>
    <property type="evidence" value="ECO:0007669"/>
    <property type="project" value="InterPro"/>
</dbReference>
<accession>A0A382K4F6</accession>
<dbReference type="Gene3D" id="2.60.40.680">
    <property type="match status" value="1"/>
</dbReference>
<dbReference type="InterPro" id="IPR002102">
    <property type="entry name" value="Cohesin_dom"/>
</dbReference>
<evidence type="ECO:0000256" key="1">
    <source>
        <dbReference type="SAM" id="MobiDB-lite"/>
    </source>
</evidence>
<protein>
    <recommendedName>
        <fullName evidence="2">Fibronectin type-III domain-containing protein</fullName>
    </recommendedName>
</protein>
<feature type="non-terminal residue" evidence="3">
    <location>
        <position position="374"/>
    </location>
</feature>
<dbReference type="InterPro" id="IPR013783">
    <property type="entry name" value="Ig-like_fold"/>
</dbReference>
<feature type="domain" description="Fibronectin type-III" evidence="2">
    <location>
        <begin position="272"/>
        <end position="365"/>
    </location>
</feature>
<gene>
    <name evidence="3" type="ORF">METZ01_LOCUS271237</name>
</gene>
<dbReference type="AlphaFoldDB" id="A0A382K4F6"/>
<evidence type="ECO:0000313" key="3">
    <source>
        <dbReference type="EMBL" id="SVC18383.1"/>
    </source>
</evidence>
<sequence length="374" mass="40059">MIRHLPYIPILAACIILLDISSSHARSGSLSLGSGSGTPNQTFTVSVDMTNDTRIVGFQFDIVESVNAVDIVNVVIDSTHIDTTRQWALSLNRVNAVTTKVVVFDFNLKGIPSGSGPFAEITYRVRSDVLSGTYPIHLRAVVLADAGAGTIDDVTINDGSVTVVDGLEPDVTPPVKPVGLSAIPAHSKVALNWIANTEKDLDYYIVFRSNGGVMVPSPGDSIARIRPPRSDHVDQNLINGTLYKYFLIAVDNRGNKSDPTDGVSAVPSDLLPPKPPIGLRTVGGDRRVDLSWFPNTEVDLASYIIYRGPTSVNVDSLTEVTGTVTTYADTGLTNGTRYFYRLAAIDESGNRSQYGVAKDATPQAVSDTTRPATP</sequence>
<dbReference type="EMBL" id="UINC01077858">
    <property type="protein sequence ID" value="SVC18383.1"/>
    <property type="molecule type" value="Genomic_DNA"/>
</dbReference>
<dbReference type="Gene3D" id="2.60.40.10">
    <property type="entry name" value="Immunoglobulins"/>
    <property type="match status" value="2"/>
</dbReference>
<dbReference type="SUPFAM" id="SSF49384">
    <property type="entry name" value="Carbohydrate-binding domain"/>
    <property type="match status" value="1"/>
</dbReference>